<dbReference type="PANTHER" id="PTHR30269">
    <property type="entry name" value="TRANSMEMBRANE PROTEIN YFCA"/>
    <property type="match status" value="1"/>
</dbReference>
<dbReference type="Proteomes" id="UP000015354">
    <property type="component" value="Unassembled WGS sequence"/>
</dbReference>
<evidence type="ECO:0000313" key="4">
    <source>
        <dbReference type="Proteomes" id="UP000015354"/>
    </source>
</evidence>
<feature type="transmembrane region" description="Helical" evidence="2">
    <location>
        <begin position="89"/>
        <end position="112"/>
    </location>
</feature>
<feature type="compositionally biased region" description="Basic and acidic residues" evidence="1">
    <location>
        <begin position="195"/>
        <end position="204"/>
    </location>
</feature>
<proteinExistence type="predicted"/>
<feature type="region of interest" description="Disordered" evidence="1">
    <location>
        <begin position="638"/>
        <end position="691"/>
    </location>
</feature>
<protein>
    <recommendedName>
        <fullName evidence="5">Sulfite exporter TauE/SafE</fullName>
    </recommendedName>
</protein>
<keyword evidence="2" id="KW-0472">Membrane</keyword>
<accession>S9TMH2</accession>
<dbReference type="PANTHER" id="PTHR30269:SF38">
    <property type="entry name" value="SULFITE EXPORTER TAUE_SAFE"/>
    <property type="match status" value="1"/>
</dbReference>
<gene>
    <name evidence="3" type="ORF">STCU_09455</name>
</gene>
<dbReference type="AlphaFoldDB" id="S9TMH2"/>
<feature type="transmembrane region" description="Helical" evidence="2">
    <location>
        <begin position="457"/>
        <end position="474"/>
    </location>
</feature>
<evidence type="ECO:0000313" key="3">
    <source>
        <dbReference type="EMBL" id="EPY19447.1"/>
    </source>
</evidence>
<name>S9TMH2_9TRYP</name>
<evidence type="ECO:0000256" key="2">
    <source>
        <dbReference type="SAM" id="Phobius"/>
    </source>
</evidence>
<feature type="transmembrane region" description="Helical" evidence="2">
    <location>
        <begin position="337"/>
        <end position="357"/>
    </location>
</feature>
<organism evidence="3 4">
    <name type="scientific">Strigomonas culicis</name>
    <dbReference type="NCBI Taxonomy" id="28005"/>
    <lineage>
        <taxon>Eukaryota</taxon>
        <taxon>Discoba</taxon>
        <taxon>Euglenozoa</taxon>
        <taxon>Kinetoplastea</taxon>
        <taxon>Metakinetoplastina</taxon>
        <taxon>Trypanosomatida</taxon>
        <taxon>Trypanosomatidae</taxon>
        <taxon>Strigomonadinae</taxon>
        <taxon>Strigomonas</taxon>
    </lineage>
</organism>
<feature type="transmembrane region" description="Helical" evidence="2">
    <location>
        <begin position="399"/>
        <end position="421"/>
    </location>
</feature>
<dbReference type="InterPro" id="IPR052017">
    <property type="entry name" value="TSUP"/>
</dbReference>
<reference evidence="3 4" key="1">
    <citation type="journal article" date="2013" name="PLoS ONE">
        <title>Predicting the Proteins of Angomonas deanei, Strigomonas culicis and Their Respective Endosymbionts Reveals New Aspects of the Trypanosomatidae Family.</title>
        <authorList>
            <person name="Motta M.C."/>
            <person name="Martins A.C."/>
            <person name="de Souza S.S."/>
            <person name="Catta-Preta C.M."/>
            <person name="Silva R."/>
            <person name="Klein C.C."/>
            <person name="de Almeida L.G."/>
            <person name="de Lima Cunha O."/>
            <person name="Ciapina L.P."/>
            <person name="Brocchi M."/>
            <person name="Colabardini A.C."/>
            <person name="de Araujo Lima B."/>
            <person name="Machado C.R."/>
            <person name="de Almeida Soares C.M."/>
            <person name="Probst C.M."/>
            <person name="de Menezes C.B."/>
            <person name="Thompson C.E."/>
            <person name="Bartholomeu D.C."/>
            <person name="Gradia D.F."/>
            <person name="Pavoni D.P."/>
            <person name="Grisard E.C."/>
            <person name="Fantinatti-Garboggini F."/>
            <person name="Marchini F.K."/>
            <person name="Rodrigues-Luiz G.F."/>
            <person name="Wagner G."/>
            <person name="Goldman G.H."/>
            <person name="Fietto J.L."/>
            <person name="Elias M.C."/>
            <person name="Goldman M.H."/>
            <person name="Sagot M.F."/>
            <person name="Pereira M."/>
            <person name="Stoco P.H."/>
            <person name="de Mendonca-Neto R.P."/>
            <person name="Teixeira S.M."/>
            <person name="Maciel T.E."/>
            <person name="de Oliveira Mendes T.A."/>
            <person name="Urmenyi T.P."/>
            <person name="de Souza W."/>
            <person name="Schenkman S."/>
            <person name="de Vasconcelos A.T."/>
        </authorList>
    </citation>
    <scope>NUCLEOTIDE SEQUENCE [LARGE SCALE GENOMIC DNA]</scope>
</reference>
<keyword evidence="2" id="KW-1133">Transmembrane helix</keyword>
<feature type="transmembrane region" description="Helical" evidence="2">
    <location>
        <begin position="56"/>
        <end position="77"/>
    </location>
</feature>
<dbReference type="OrthoDB" id="265143at2759"/>
<sequence>MVAFTVYVAVALINFLGSVIQGVAGIGDAIFLQVIWSICCISSDEFTKTPLGANSVTAVTLMMYIRLMFMSPLIVYLGINDSIFSRQMVLMMAIPSTILSLVGLFLLSYVSAKALKRILGYSSLFFAGVYGCIILSRLLQQRRKKNLLLEKRIPMLQENVAVAEEAKMTENANQLINLQASFAGLRTVPGANHNSHMESDDDNHSGSGVHGGSFNSSFLNNNSIVIQHVYTHERSSTLPGITNFSLIQNPTAGAAAPAVDNTEIGEHFAEGEKEVFVSTVQEEVFFAAEAHVPNIAEDNVPPLSPGKLSPLGTMTYTRVRVNRNLDENGKIRMSTKIGAAVAASLAGLMASMTGVNAPPQIIFILLYDAPNYIVRVNFSAQSIPSNVLRFLVALFSSDLFHASQIPLLTVVVLFGFAGVFVGNSVGRLLGPKAFNLFVLCLLLLSALAMTVNNLSLLVFFTLFTGVVTVAVGYWENKAARPVVEKQRQQEQEIEKRVYNALEELQRNNNSFYGNAPGAAPQQQQPAPVVKPKVLGGGAGGLDNDDMMNDSFNAKNATGAVSPPHLNTTHQNSLDTLNEMRSSATEDPTRAARLGKAREYDEGAGAHPLTKTKVVSAAEFGSSATSGGGLAIHKGALGSSTSTLDEKEFQATTEATGAKYAAGRPAETHAAPQPPAPPKQAEHYDPLYDDDD</sequence>
<feature type="transmembrane region" description="Helical" evidence="2">
    <location>
        <begin position="7"/>
        <end position="36"/>
    </location>
</feature>
<feature type="region of interest" description="Disordered" evidence="1">
    <location>
        <begin position="191"/>
        <end position="211"/>
    </location>
</feature>
<evidence type="ECO:0000256" key="1">
    <source>
        <dbReference type="SAM" id="MobiDB-lite"/>
    </source>
</evidence>
<feature type="transmembrane region" description="Helical" evidence="2">
    <location>
        <begin position="118"/>
        <end position="139"/>
    </location>
</feature>
<keyword evidence="4" id="KW-1185">Reference proteome</keyword>
<dbReference type="EMBL" id="ATMH01009455">
    <property type="protein sequence ID" value="EPY19447.1"/>
    <property type="molecule type" value="Genomic_DNA"/>
</dbReference>
<evidence type="ECO:0008006" key="5">
    <source>
        <dbReference type="Google" id="ProtNLM"/>
    </source>
</evidence>
<comment type="caution">
    <text evidence="3">The sequence shown here is derived from an EMBL/GenBank/DDBJ whole genome shotgun (WGS) entry which is preliminary data.</text>
</comment>
<feature type="transmembrane region" description="Helical" evidence="2">
    <location>
        <begin position="433"/>
        <end position="451"/>
    </location>
</feature>
<keyword evidence="2" id="KW-0812">Transmembrane</keyword>